<dbReference type="InterPro" id="IPR012967">
    <property type="entry name" value="COMT_dimerisation"/>
</dbReference>
<feature type="domain" description="O-methyltransferase dimerisation" evidence="6">
    <location>
        <begin position="30"/>
        <end position="106"/>
    </location>
</feature>
<dbReference type="PANTHER" id="PTHR43712:SF2">
    <property type="entry name" value="O-METHYLTRANSFERASE CICE"/>
    <property type="match status" value="1"/>
</dbReference>
<evidence type="ECO:0000256" key="3">
    <source>
        <dbReference type="ARBA" id="ARBA00022691"/>
    </source>
</evidence>
<dbReference type="CDD" id="cd02440">
    <property type="entry name" value="AdoMet_MTases"/>
    <property type="match status" value="1"/>
</dbReference>
<dbReference type="SUPFAM" id="SSF53335">
    <property type="entry name" value="S-adenosyl-L-methionine-dependent methyltransferases"/>
    <property type="match status" value="1"/>
</dbReference>
<gene>
    <name evidence="7" type="ORF">ACFSHS_13680</name>
</gene>
<dbReference type="InterPro" id="IPR036388">
    <property type="entry name" value="WH-like_DNA-bd_sf"/>
</dbReference>
<dbReference type="Pfam" id="PF08100">
    <property type="entry name" value="Dimerisation"/>
    <property type="match status" value="1"/>
</dbReference>
<dbReference type="Proteomes" id="UP001597402">
    <property type="component" value="Unassembled WGS sequence"/>
</dbReference>
<feature type="domain" description="O-methyltransferase C-terminal" evidence="5">
    <location>
        <begin position="171"/>
        <end position="328"/>
    </location>
</feature>
<dbReference type="Gene3D" id="1.10.10.10">
    <property type="entry name" value="Winged helix-like DNA-binding domain superfamily/Winged helix DNA-binding domain"/>
    <property type="match status" value="1"/>
</dbReference>
<dbReference type="Gene3D" id="3.40.50.150">
    <property type="entry name" value="Vaccinia Virus protein VP39"/>
    <property type="match status" value="1"/>
</dbReference>
<keyword evidence="1 7" id="KW-0489">Methyltransferase</keyword>
<keyword evidence="2" id="KW-0808">Transferase</keyword>
<proteinExistence type="predicted"/>
<dbReference type="InterPro" id="IPR036390">
    <property type="entry name" value="WH_DNA-bd_sf"/>
</dbReference>
<dbReference type="EMBL" id="JBHUHP010000012">
    <property type="protein sequence ID" value="MFD2092622.1"/>
    <property type="molecule type" value="Genomic_DNA"/>
</dbReference>
<organism evidence="7 8">
    <name type="scientific">Blastococcus deserti</name>
    <dbReference type="NCBI Taxonomy" id="2259033"/>
    <lineage>
        <taxon>Bacteria</taxon>
        <taxon>Bacillati</taxon>
        <taxon>Actinomycetota</taxon>
        <taxon>Actinomycetes</taxon>
        <taxon>Geodermatophilales</taxon>
        <taxon>Geodermatophilaceae</taxon>
        <taxon>Blastococcus</taxon>
    </lineage>
</organism>
<sequence>MRVNVPTPAPASGSEVTGSPGASVTPEPIMRLASGFMAAKHLFAADELGLFEALAEGPATLDALAARTGLSPRAARISADAMVALGLLVRVGDRYGNSPTADTFLTGRTPADLRPFLRFWDQVSYPAWCGLADALARGPAQQIFDLGDDLLEIAAAGIEAVLVGPASALPERFDFSAHRRLLDIGGGTGSWSIAVARRYPHLQATVLELAPVAKVARDRVAKAELSSRIVVTVGDAMSEPPPPGHDVFLIANLLHYWSPTDNEALLRRVRGSAEAGSHLLLADFWTDPTHTQPLQAALMAGEFAVHLRGGDVYSVEEVRDWFTRTGWRFIDHIPLAGPQSLVVAQAEV</sequence>
<feature type="region of interest" description="Disordered" evidence="4">
    <location>
        <begin position="1"/>
        <end position="24"/>
    </location>
</feature>
<evidence type="ECO:0000256" key="1">
    <source>
        <dbReference type="ARBA" id="ARBA00022603"/>
    </source>
</evidence>
<evidence type="ECO:0000313" key="7">
    <source>
        <dbReference type="EMBL" id="MFD2092622.1"/>
    </source>
</evidence>
<comment type="caution">
    <text evidence="7">The sequence shown here is derived from an EMBL/GenBank/DDBJ whole genome shotgun (WGS) entry which is preliminary data.</text>
</comment>
<dbReference type="GO" id="GO:0008168">
    <property type="term" value="F:methyltransferase activity"/>
    <property type="evidence" value="ECO:0007669"/>
    <property type="project" value="UniProtKB-KW"/>
</dbReference>
<evidence type="ECO:0000313" key="8">
    <source>
        <dbReference type="Proteomes" id="UP001597402"/>
    </source>
</evidence>
<dbReference type="PROSITE" id="PS51683">
    <property type="entry name" value="SAM_OMT_II"/>
    <property type="match status" value="1"/>
</dbReference>
<accession>A0ABW4XBU7</accession>
<protein>
    <submittedName>
        <fullName evidence="7">Methyltransferase</fullName>
    </submittedName>
</protein>
<evidence type="ECO:0000259" key="5">
    <source>
        <dbReference type="Pfam" id="PF00891"/>
    </source>
</evidence>
<evidence type="ECO:0000259" key="6">
    <source>
        <dbReference type="Pfam" id="PF08100"/>
    </source>
</evidence>
<dbReference type="RefSeq" id="WP_376876883.1">
    <property type="nucleotide sequence ID" value="NZ_JBHUHP010000012.1"/>
</dbReference>
<evidence type="ECO:0000256" key="4">
    <source>
        <dbReference type="SAM" id="MobiDB-lite"/>
    </source>
</evidence>
<name>A0ABW4XBU7_9ACTN</name>
<dbReference type="PIRSF" id="PIRSF005739">
    <property type="entry name" value="O-mtase"/>
    <property type="match status" value="1"/>
</dbReference>
<dbReference type="InterPro" id="IPR016461">
    <property type="entry name" value="COMT-like"/>
</dbReference>
<dbReference type="InterPro" id="IPR001077">
    <property type="entry name" value="COMT_C"/>
</dbReference>
<keyword evidence="3" id="KW-0949">S-adenosyl-L-methionine</keyword>
<dbReference type="PANTHER" id="PTHR43712">
    <property type="entry name" value="PUTATIVE (AFU_ORTHOLOGUE AFUA_4G14580)-RELATED"/>
    <property type="match status" value="1"/>
</dbReference>
<evidence type="ECO:0000256" key="2">
    <source>
        <dbReference type="ARBA" id="ARBA00022679"/>
    </source>
</evidence>
<dbReference type="InterPro" id="IPR029063">
    <property type="entry name" value="SAM-dependent_MTases_sf"/>
</dbReference>
<dbReference type="SUPFAM" id="SSF46785">
    <property type="entry name" value="Winged helix' DNA-binding domain"/>
    <property type="match status" value="1"/>
</dbReference>
<reference evidence="8" key="1">
    <citation type="journal article" date="2019" name="Int. J. Syst. Evol. Microbiol.">
        <title>The Global Catalogue of Microorganisms (GCM) 10K type strain sequencing project: providing services to taxonomists for standard genome sequencing and annotation.</title>
        <authorList>
            <consortium name="The Broad Institute Genomics Platform"/>
            <consortium name="The Broad Institute Genome Sequencing Center for Infectious Disease"/>
            <person name="Wu L."/>
            <person name="Ma J."/>
        </authorList>
    </citation>
    <scope>NUCLEOTIDE SEQUENCE [LARGE SCALE GENOMIC DNA]</scope>
    <source>
        <strain evidence="8">JCM 3338</strain>
    </source>
</reference>
<keyword evidence="8" id="KW-1185">Reference proteome</keyword>
<dbReference type="GO" id="GO:0032259">
    <property type="term" value="P:methylation"/>
    <property type="evidence" value="ECO:0007669"/>
    <property type="project" value="UniProtKB-KW"/>
</dbReference>
<dbReference type="Pfam" id="PF00891">
    <property type="entry name" value="Methyltransf_2"/>
    <property type="match status" value="1"/>
</dbReference>